<dbReference type="PROSITE" id="PS51257">
    <property type="entry name" value="PROKAR_LIPOPROTEIN"/>
    <property type="match status" value="1"/>
</dbReference>
<evidence type="ECO:0000313" key="2">
    <source>
        <dbReference type="Proteomes" id="UP001649381"/>
    </source>
</evidence>
<accession>A0ABS9GYD9</accession>
<keyword evidence="2" id="KW-1185">Reference proteome</keyword>
<name>A0ABS9GYD9_9BACL</name>
<comment type="caution">
    <text evidence="1">The sequence shown here is derived from an EMBL/GenBank/DDBJ whole genome shotgun (WGS) entry which is preliminary data.</text>
</comment>
<organism evidence="1 2">
    <name type="scientific">Pseudalkalibacillus berkeleyi</name>
    <dbReference type="NCBI Taxonomy" id="1069813"/>
    <lineage>
        <taxon>Bacteria</taxon>
        <taxon>Bacillati</taxon>
        <taxon>Bacillota</taxon>
        <taxon>Bacilli</taxon>
        <taxon>Bacillales</taxon>
        <taxon>Fictibacillaceae</taxon>
        <taxon>Pseudalkalibacillus</taxon>
    </lineage>
</organism>
<dbReference type="RefSeq" id="WP_236333650.1">
    <property type="nucleotide sequence ID" value="NZ_JAKIJS010000001.1"/>
</dbReference>
<sequence>MLKVSPYLCILVFVSIISGCNTISNGSYSAILIYNNEEFNSRGYVEENKYTIGKEIGIVSKKVKPKEMPTHNLWSNYLEKGTVLYRSNEDKSVILVKHDDQIEIFKKATGD</sequence>
<proteinExistence type="predicted"/>
<dbReference type="EMBL" id="JAKIJS010000001">
    <property type="protein sequence ID" value="MCF6137777.1"/>
    <property type="molecule type" value="Genomic_DNA"/>
</dbReference>
<evidence type="ECO:0008006" key="3">
    <source>
        <dbReference type="Google" id="ProtNLM"/>
    </source>
</evidence>
<evidence type="ECO:0000313" key="1">
    <source>
        <dbReference type="EMBL" id="MCF6137777.1"/>
    </source>
</evidence>
<dbReference type="Proteomes" id="UP001649381">
    <property type="component" value="Unassembled WGS sequence"/>
</dbReference>
<gene>
    <name evidence="1" type="ORF">L2716_08545</name>
</gene>
<reference evidence="1 2" key="1">
    <citation type="submission" date="2022-01" db="EMBL/GenBank/DDBJ databases">
        <title>Alkalihalobacillus sp. EGI L200015, a novel bacterium isolated from a salt lake sediment.</title>
        <authorList>
            <person name="Gao L."/>
            <person name="Fang B.-Z."/>
            <person name="Li W.-J."/>
        </authorList>
    </citation>
    <scope>NUCLEOTIDE SEQUENCE [LARGE SCALE GENOMIC DNA]</scope>
    <source>
        <strain evidence="1 2">KCTC 12718</strain>
    </source>
</reference>
<protein>
    <recommendedName>
        <fullName evidence="3">Lipoprotein</fullName>
    </recommendedName>
</protein>